<dbReference type="InterPro" id="IPR005017">
    <property type="entry name" value="OMPP1/FadL/TodX"/>
</dbReference>
<evidence type="ECO:0000256" key="4">
    <source>
        <dbReference type="ARBA" id="ARBA00022692"/>
    </source>
</evidence>
<evidence type="ECO:0000256" key="1">
    <source>
        <dbReference type="ARBA" id="ARBA00004571"/>
    </source>
</evidence>
<reference evidence="10" key="1">
    <citation type="journal article" date="2019" name="Int. J. Syst. Evol. Microbiol.">
        <title>The Global Catalogue of Microorganisms (GCM) 10K type strain sequencing project: providing services to taxonomists for standard genome sequencing and annotation.</title>
        <authorList>
            <consortium name="The Broad Institute Genomics Platform"/>
            <consortium name="The Broad Institute Genome Sequencing Center for Infectious Disease"/>
            <person name="Wu L."/>
            <person name="Ma J."/>
        </authorList>
    </citation>
    <scope>NUCLEOTIDE SEQUENCE [LARGE SCALE GENOMIC DNA]</scope>
    <source>
        <strain evidence="10">NBRC 15640</strain>
    </source>
</reference>
<dbReference type="GO" id="GO:0009279">
    <property type="term" value="C:cell outer membrane"/>
    <property type="evidence" value="ECO:0007669"/>
    <property type="project" value="UniProtKB-SubCell"/>
</dbReference>
<evidence type="ECO:0000256" key="3">
    <source>
        <dbReference type="ARBA" id="ARBA00022452"/>
    </source>
</evidence>
<dbReference type="Proteomes" id="UP001156690">
    <property type="component" value="Unassembled WGS sequence"/>
</dbReference>
<keyword evidence="7" id="KW-0998">Cell outer membrane</keyword>
<accession>A0AAV5NXI7</accession>
<name>A0AAV5NXI7_9VIBR</name>
<keyword evidence="10" id="KW-1185">Reference proteome</keyword>
<proteinExistence type="inferred from homology"/>
<comment type="caution">
    <text evidence="9">The sequence shown here is derived from an EMBL/GenBank/DDBJ whole genome shotgun (WGS) entry which is preliminary data.</text>
</comment>
<dbReference type="GO" id="GO:0015483">
    <property type="term" value="F:long-chain fatty acid transporting porin activity"/>
    <property type="evidence" value="ECO:0007669"/>
    <property type="project" value="TreeGrafter"/>
</dbReference>
<evidence type="ECO:0000313" key="9">
    <source>
        <dbReference type="EMBL" id="GLQ75411.1"/>
    </source>
</evidence>
<keyword evidence="4" id="KW-0812">Transmembrane</keyword>
<evidence type="ECO:0000256" key="6">
    <source>
        <dbReference type="ARBA" id="ARBA00023136"/>
    </source>
</evidence>
<keyword evidence="5 8" id="KW-0732">Signal</keyword>
<comment type="similarity">
    <text evidence="2">Belongs to the OmpP1/FadL family.</text>
</comment>
<sequence length="457" mass="49584">MNNKKSINNVKFKLNKVMSYSLLSSVIAVLPISNALANGYHFLHQSAEGLGSAYSTNGTGANDISAMFSNPASIARFDGTRFSIGAVLDMPTSKLINATATAPYTSGTVDVSGYPAEPKQPIDTAYGSALYFTHEYQPGLVLGLSIGAPYAYVSDYPDTAVSRYTATKTALFAYNLSPTVAWKMNDQWSFGAAVNLQYYTVELGTMVATSTTSPSVDTDVTSTITGKDLAFGFSLGTEYQMTENTRFGLSYRSKISHSFNGDVELTGSSANYAALVSAAASLGVTVSSPTGSAQFDIDTPSMFQIGVLHKLNEDFELYGNANRFGWSAFTDSTVTYGNGLADTIVDNNWHDSWFVAIGMGYQYNQDIKLRTGFAYDWNPTPADAVSPRAPNNDRWNVGLGMSYQYNENVKLDMGYQYIKFTPVTIDLEGGNNIPRGTLSADLDLYAHIFMAQLNYTF</sequence>
<organism evidence="9 10">
    <name type="scientific">Vibrio penaeicida</name>
    <dbReference type="NCBI Taxonomy" id="104609"/>
    <lineage>
        <taxon>Bacteria</taxon>
        <taxon>Pseudomonadati</taxon>
        <taxon>Pseudomonadota</taxon>
        <taxon>Gammaproteobacteria</taxon>
        <taxon>Vibrionales</taxon>
        <taxon>Vibrionaceae</taxon>
        <taxon>Vibrio</taxon>
    </lineage>
</organism>
<dbReference type="AlphaFoldDB" id="A0AAV5NXI7"/>
<evidence type="ECO:0000256" key="5">
    <source>
        <dbReference type="ARBA" id="ARBA00022729"/>
    </source>
</evidence>
<protein>
    <submittedName>
        <fullName evidence="9">Aromatic hydrocarbon degradation protein</fullName>
    </submittedName>
</protein>
<dbReference type="RefSeq" id="WP_185829921.1">
    <property type="nucleotide sequence ID" value="NZ_AP025144.1"/>
</dbReference>
<evidence type="ECO:0000256" key="8">
    <source>
        <dbReference type="SAM" id="SignalP"/>
    </source>
</evidence>
<dbReference type="PANTHER" id="PTHR35093:SF8">
    <property type="entry name" value="OUTER MEMBRANE PROTEIN NMB0088-RELATED"/>
    <property type="match status" value="1"/>
</dbReference>
<keyword evidence="6" id="KW-0472">Membrane</keyword>
<dbReference type="PANTHER" id="PTHR35093">
    <property type="entry name" value="OUTER MEMBRANE PROTEIN NMB0088-RELATED"/>
    <property type="match status" value="1"/>
</dbReference>
<feature type="signal peptide" evidence="8">
    <location>
        <begin position="1"/>
        <end position="37"/>
    </location>
</feature>
<dbReference type="SUPFAM" id="SSF56935">
    <property type="entry name" value="Porins"/>
    <property type="match status" value="1"/>
</dbReference>
<comment type="subcellular location">
    <subcellularLocation>
        <location evidence="1">Cell outer membrane</location>
        <topology evidence="1">Multi-pass membrane protein</topology>
    </subcellularLocation>
</comment>
<dbReference type="Pfam" id="PF03349">
    <property type="entry name" value="Toluene_X"/>
    <property type="match status" value="1"/>
</dbReference>
<evidence type="ECO:0000256" key="2">
    <source>
        <dbReference type="ARBA" id="ARBA00008163"/>
    </source>
</evidence>
<gene>
    <name evidence="9" type="ORF">GCM10007932_47730</name>
</gene>
<dbReference type="Gene3D" id="2.40.160.60">
    <property type="entry name" value="Outer membrane protein transport protein (OMPP1/FadL/TodX)"/>
    <property type="match status" value="1"/>
</dbReference>
<evidence type="ECO:0000313" key="10">
    <source>
        <dbReference type="Proteomes" id="UP001156690"/>
    </source>
</evidence>
<feature type="chain" id="PRO_5043439479" evidence="8">
    <location>
        <begin position="38"/>
        <end position="457"/>
    </location>
</feature>
<evidence type="ECO:0000256" key="7">
    <source>
        <dbReference type="ARBA" id="ARBA00023237"/>
    </source>
</evidence>
<keyword evidence="3" id="KW-1134">Transmembrane beta strand</keyword>
<dbReference type="EMBL" id="BSNX01000073">
    <property type="protein sequence ID" value="GLQ75411.1"/>
    <property type="molecule type" value="Genomic_DNA"/>
</dbReference>